<evidence type="ECO:0000313" key="6">
    <source>
        <dbReference type="Proteomes" id="UP000286482"/>
    </source>
</evidence>
<dbReference type="PANTHER" id="PTHR43213:SF5">
    <property type="entry name" value="BIFUNCTIONAL DTTP_UTP PYROPHOSPHATASE_METHYLTRANSFERASE PROTEIN-RELATED"/>
    <property type="match status" value="1"/>
</dbReference>
<dbReference type="PANTHER" id="PTHR43213">
    <property type="entry name" value="BIFUNCTIONAL DTTP/UTP PYROPHOSPHATASE/METHYLTRANSFERASE PROTEIN-RELATED"/>
    <property type="match status" value="1"/>
</dbReference>
<feature type="site" description="Important for substrate specificity" evidence="4">
    <location>
        <position position="91"/>
    </location>
</feature>
<dbReference type="EMBL" id="RAQO01000002">
    <property type="protein sequence ID" value="RKF21362.1"/>
    <property type="molecule type" value="Genomic_DNA"/>
</dbReference>
<comment type="subcellular location">
    <subcellularLocation>
        <location evidence="4">Cytoplasm</location>
    </subcellularLocation>
</comment>
<proteinExistence type="inferred from homology"/>
<feature type="site" description="Important for substrate specificity" evidence="4">
    <location>
        <position position="173"/>
    </location>
</feature>
<dbReference type="HAMAP" id="MF_00528">
    <property type="entry name" value="Maf"/>
    <property type="match status" value="1"/>
</dbReference>
<comment type="similarity">
    <text evidence="4">Belongs to the Maf family. YhdE subfamily.</text>
</comment>
<evidence type="ECO:0000256" key="4">
    <source>
        <dbReference type="HAMAP-Rule" id="MF_00528"/>
    </source>
</evidence>
<keyword evidence="3 4" id="KW-0546">Nucleotide metabolism</keyword>
<sequence>MGIFNPATDSPYLGYQIVGSDIDLILASSSPRRQELLAQLGYRFSVIAADIDESPLAQEPPVQHVQRLAKQKAQSVFLRSDQQLAVLASDTIVVLENEIFGKPTDFSDSQRMLRQLSETEHRVMTAISIHNSEYQITKLVTTRVTFTKISDAMIQDYWNTGEPQDKAGSYAIQGIGGRFVRRIAGSYSAVVGLPLVETAGLLESITLRA</sequence>
<dbReference type="OrthoDB" id="9807767at2"/>
<evidence type="ECO:0000256" key="3">
    <source>
        <dbReference type="ARBA" id="ARBA00023080"/>
    </source>
</evidence>
<dbReference type="AlphaFoldDB" id="A0A420EKW5"/>
<gene>
    <name evidence="5" type="ORF">DBZ36_01540</name>
</gene>
<dbReference type="Gene3D" id="3.90.950.10">
    <property type="match status" value="1"/>
</dbReference>
<evidence type="ECO:0000256" key="2">
    <source>
        <dbReference type="ARBA" id="ARBA00022801"/>
    </source>
</evidence>
<feature type="active site" description="Proton acceptor" evidence="4">
    <location>
        <position position="90"/>
    </location>
</feature>
<dbReference type="InterPro" id="IPR029001">
    <property type="entry name" value="ITPase-like_fam"/>
</dbReference>
<comment type="caution">
    <text evidence="5">The sequence shown here is derived from an EMBL/GenBank/DDBJ whole genome shotgun (WGS) entry which is preliminary data.</text>
</comment>
<comment type="function">
    <text evidence="4">Nucleoside triphosphate pyrophosphatase that hydrolyzes dTTP and UTP. May have a dual role in cell division arrest and in preventing the incorporation of modified nucleotides into cellular nucleic acids.</text>
</comment>
<dbReference type="GO" id="GO:0009117">
    <property type="term" value="P:nucleotide metabolic process"/>
    <property type="evidence" value="ECO:0007669"/>
    <property type="project" value="UniProtKB-KW"/>
</dbReference>
<evidence type="ECO:0000256" key="1">
    <source>
        <dbReference type="ARBA" id="ARBA00001968"/>
    </source>
</evidence>
<reference evidence="5 6" key="1">
    <citation type="submission" date="2018-09" db="EMBL/GenBank/DDBJ databases">
        <authorList>
            <person name="Wang Z."/>
        </authorList>
    </citation>
    <scope>NUCLEOTIDE SEQUENCE [LARGE SCALE GENOMIC DNA]</scope>
    <source>
        <strain evidence="5 6">ALS 81</strain>
    </source>
</reference>
<protein>
    <recommendedName>
        <fullName evidence="4">dTTP/UTP pyrophosphatase</fullName>
        <shortName evidence="4">dTTPase/UTPase</shortName>
        <ecNumber evidence="4">3.6.1.9</ecNumber>
    </recommendedName>
    <alternativeName>
        <fullName evidence="4">Nucleoside triphosphate pyrophosphatase</fullName>
    </alternativeName>
    <alternativeName>
        <fullName evidence="4">Nucleotide pyrophosphatase</fullName>
        <shortName evidence="4">Nucleotide PPase</shortName>
    </alternativeName>
</protein>
<dbReference type="GO" id="GO:0036218">
    <property type="term" value="F:dTTP diphosphatase activity"/>
    <property type="evidence" value="ECO:0007669"/>
    <property type="project" value="RHEA"/>
</dbReference>
<keyword evidence="2 4" id="KW-0378">Hydrolase</keyword>
<accession>A0A420EKW5</accession>
<name>A0A420EKW5_9ALTE</name>
<comment type="catalytic activity">
    <reaction evidence="4">
        <text>UTP + H2O = UMP + diphosphate + H(+)</text>
        <dbReference type="Rhea" id="RHEA:29395"/>
        <dbReference type="ChEBI" id="CHEBI:15377"/>
        <dbReference type="ChEBI" id="CHEBI:15378"/>
        <dbReference type="ChEBI" id="CHEBI:33019"/>
        <dbReference type="ChEBI" id="CHEBI:46398"/>
        <dbReference type="ChEBI" id="CHEBI:57865"/>
        <dbReference type="EC" id="3.6.1.9"/>
    </reaction>
</comment>
<dbReference type="EC" id="3.6.1.9" evidence="4"/>
<dbReference type="InterPro" id="IPR003697">
    <property type="entry name" value="Maf-like"/>
</dbReference>
<comment type="caution">
    <text evidence="4">Lacks conserved residue(s) required for the propagation of feature annotation.</text>
</comment>
<dbReference type="CDD" id="cd00555">
    <property type="entry name" value="Maf"/>
    <property type="match status" value="1"/>
</dbReference>
<organism evidence="5 6">
    <name type="scientific">Alginatibacterium sediminis</name>
    <dbReference type="NCBI Taxonomy" id="2164068"/>
    <lineage>
        <taxon>Bacteria</taxon>
        <taxon>Pseudomonadati</taxon>
        <taxon>Pseudomonadota</taxon>
        <taxon>Gammaproteobacteria</taxon>
        <taxon>Alteromonadales</taxon>
        <taxon>Alteromonadaceae</taxon>
        <taxon>Alginatibacterium</taxon>
    </lineage>
</organism>
<dbReference type="PIRSF" id="PIRSF006305">
    <property type="entry name" value="Maf"/>
    <property type="match status" value="1"/>
</dbReference>
<evidence type="ECO:0000313" key="5">
    <source>
        <dbReference type="EMBL" id="RKF21362.1"/>
    </source>
</evidence>
<dbReference type="Pfam" id="PF02545">
    <property type="entry name" value="Maf"/>
    <property type="match status" value="1"/>
</dbReference>
<dbReference type="GO" id="GO:0036221">
    <property type="term" value="F:UTP diphosphatase activity"/>
    <property type="evidence" value="ECO:0007669"/>
    <property type="project" value="RHEA"/>
</dbReference>
<dbReference type="NCBIfam" id="TIGR00172">
    <property type="entry name" value="maf"/>
    <property type="match status" value="1"/>
</dbReference>
<dbReference type="GO" id="GO:0005737">
    <property type="term" value="C:cytoplasm"/>
    <property type="evidence" value="ECO:0007669"/>
    <property type="project" value="UniProtKB-SubCell"/>
</dbReference>
<comment type="cofactor">
    <cofactor evidence="1 4">
        <name>a divalent metal cation</name>
        <dbReference type="ChEBI" id="CHEBI:60240"/>
    </cofactor>
</comment>
<comment type="catalytic activity">
    <reaction evidence="4">
        <text>dTTP + H2O = dTMP + diphosphate + H(+)</text>
        <dbReference type="Rhea" id="RHEA:28534"/>
        <dbReference type="ChEBI" id="CHEBI:15377"/>
        <dbReference type="ChEBI" id="CHEBI:15378"/>
        <dbReference type="ChEBI" id="CHEBI:33019"/>
        <dbReference type="ChEBI" id="CHEBI:37568"/>
        <dbReference type="ChEBI" id="CHEBI:63528"/>
        <dbReference type="EC" id="3.6.1.9"/>
    </reaction>
</comment>
<dbReference type="SUPFAM" id="SSF52972">
    <property type="entry name" value="ITPase-like"/>
    <property type="match status" value="1"/>
</dbReference>
<feature type="site" description="Important for substrate specificity" evidence="4">
    <location>
        <position position="32"/>
    </location>
</feature>
<dbReference type="Proteomes" id="UP000286482">
    <property type="component" value="Unassembled WGS sequence"/>
</dbReference>
<keyword evidence="6" id="KW-1185">Reference proteome</keyword>
<keyword evidence="4" id="KW-0963">Cytoplasm</keyword>